<dbReference type="OrthoDB" id="6155648at2759"/>
<comment type="caution">
    <text evidence="8">The sequence shown here is derived from an EMBL/GenBank/DDBJ whole genome shotgun (WGS) entry which is preliminary data.</text>
</comment>
<dbReference type="InterPro" id="IPR013783">
    <property type="entry name" value="Ig-like_fold"/>
</dbReference>
<dbReference type="PROSITE" id="PS50835">
    <property type="entry name" value="IG_LIKE"/>
    <property type="match status" value="3"/>
</dbReference>
<dbReference type="InterPro" id="IPR036179">
    <property type="entry name" value="Ig-like_dom_sf"/>
</dbReference>
<dbReference type="PANTHER" id="PTHR13817:SF166">
    <property type="entry name" value="NEURONAL IGCAM-RELATED"/>
    <property type="match status" value="1"/>
</dbReference>
<dbReference type="Gene3D" id="2.60.40.10">
    <property type="entry name" value="Immunoglobulins"/>
    <property type="match status" value="5"/>
</dbReference>
<dbReference type="InterPro" id="IPR003598">
    <property type="entry name" value="Ig_sub2"/>
</dbReference>
<feature type="domain" description="Ig-like" evidence="6">
    <location>
        <begin position="233"/>
        <end position="331"/>
    </location>
</feature>
<evidence type="ECO:0000259" key="6">
    <source>
        <dbReference type="PROSITE" id="PS50835"/>
    </source>
</evidence>
<dbReference type="SMART" id="SM00409">
    <property type="entry name" value="IG"/>
    <property type="match status" value="3"/>
</dbReference>
<evidence type="ECO:0000259" key="7">
    <source>
        <dbReference type="PROSITE" id="PS50853"/>
    </source>
</evidence>
<dbReference type="CDD" id="cd00063">
    <property type="entry name" value="FN3"/>
    <property type="match status" value="2"/>
</dbReference>
<dbReference type="Pfam" id="PF00041">
    <property type="entry name" value="fn3"/>
    <property type="match status" value="2"/>
</dbReference>
<evidence type="ECO:0000256" key="2">
    <source>
        <dbReference type="ARBA" id="ARBA00023157"/>
    </source>
</evidence>
<keyword evidence="5" id="KW-0472">Membrane</keyword>
<dbReference type="SMART" id="SM00060">
    <property type="entry name" value="FN3"/>
    <property type="match status" value="2"/>
</dbReference>
<feature type="domain" description="Ig-like" evidence="6">
    <location>
        <begin position="24"/>
        <end position="127"/>
    </location>
</feature>
<feature type="transmembrane region" description="Helical" evidence="5">
    <location>
        <begin position="561"/>
        <end position="583"/>
    </location>
</feature>
<evidence type="ECO:0000256" key="4">
    <source>
        <dbReference type="SAM" id="MobiDB-lite"/>
    </source>
</evidence>
<dbReference type="InterPro" id="IPR003599">
    <property type="entry name" value="Ig_sub"/>
</dbReference>
<dbReference type="EMBL" id="PZQS01000002">
    <property type="protein sequence ID" value="PVD36302.1"/>
    <property type="molecule type" value="Genomic_DNA"/>
</dbReference>
<evidence type="ECO:0000313" key="9">
    <source>
        <dbReference type="Proteomes" id="UP000245119"/>
    </source>
</evidence>
<keyword evidence="5" id="KW-0812">Transmembrane</keyword>
<feature type="domain" description="Fibronectin type-III" evidence="7">
    <location>
        <begin position="445"/>
        <end position="541"/>
    </location>
</feature>
<dbReference type="InterPro" id="IPR003961">
    <property type="entry name" value="FN3_dom"/>
</dbReference>
<keyword evidence="1" id="KW-0677">Repeat</keyword>
<dbReference type="SUPFAM" id="SSF48726">
    <property type="entry name" value="Immunoglobulin"/>
    <property type="match status" value="3"/>
</dbReference>
<dbReference type="Pfam" id="PF07679">
    <property type="entry name" value="I-set"/>
    <property type="match status" value="2"/>
</dbReference>
<organism evidence="8 9">
    <name type="scientific">Pomacea canaliculata</name>
    <name type="common">Golden apple snail</name>
    <dbReference type="NCBI Taxonomy" id="400727"/>
    <lineage>
        <taxon>Eukaryota</taxon>
        <taxon>Metazoa</taxon>
        <taxon>Spiralia</taxon>
        <taxon>Lophotrochozoa</taxon>
        <taxon>Mollusca</taxon>
        <taxon>Gastropoda</taxon>
        <taxon>Caenogastropoda</taxon>
        <taxon>Architaenioglossa</taxon>
        <taxon>Ampullarioidea</taxon>
        <taxon>Ampullariidae</taxon>
        <taxon>Pomacea</taxon>
    </lineage>
</organism>
<dbReference type="PANTHER" id="PTHR13817">
    <property type="entry name" value="TITIN"/>
    <property type="match status" value="1"/>
</dbReference>
<feature type="domain" description="Ig-like" evidence="6">
    <location>
        <begin position="147"/>
        <end position="217"/>
    </location>
</feature>
<keyword evidence="5" id="KW-1133">Transmembrane helix</keyword>
<evidence type="ECO:0000313" key="8">
    <source>
        <dbReference type="EMBL" id="PVD36302.1"/>
    </source>
</evidence>
<dbReference type="SMART" id="SM00408">
    <property type="entry name" value="IGc2"/>
    <property type="match status" value="3"/>
</dbReference>
<dbReference type="CDD" id="cd00096">
    <property type="entry name" value="Ig"/>
    <property type="match status" value="1"/>
</dbReference>
<evidence type="ECO:0000256" key="5">
    <source>
        <dbReference type="SAM" id="Phobius"/>
    </source>
</evidence>
<feature type="region of interest" description="Disordered" evidence="4">
    <location>
        <begin position="772"/>
        <end position="798"/>
    </location>
</feature>
<dbReference type="STRING" id="400727.A0A2T7PSA0"/>
<dbReference type="SUPFAM" id="SSF49265">
    <property type="entry name" value="Fibronectin type III"/>
    <property type="match status" value="1"/>
</dbReference>
<dbReference type="InterPro" id="IPR050964">
    <property type="entry name" value="Striated_Muscle_Regulatory"/>
</dbReference>
<evidence type="ECO:0000256" key="3">
    <source>
        <dbReference type="ARBA" id="ARBA00023319"/>
    </source>
</evidence>
<dbReference type="InterPro" id="IPR007110">
    <property type="entry name" value="Ig-like_dom"/>
</dbReference>
<gene>
    <name evidence="8" type="ORF">C0Q70_03280</name>
</gene>
<reference evidence="8 9" key="1">
    <citation type="submission" date="2018-04" db="EMBL/GenBank/DDBJ databases">
        <title>The genome of golden apple snail Pomacea canaliculata provides insight into stress tolerance and invasive adaptation.</title>
        <authorList>
            <person name="Liu C."/>
            <person name="Liu B."/>
            <person name="Ren Y."/>
            <person name="Zhang Y."/>
            <person name="Wang H."/>
            <person name="Li S."/>
            <person name="Jiang F."/>
            <person name="Yin L."/>
            <person name="Zhang G."/>
            <person name="Qian W."/>
            <person name="Fan W."/>
        </authorList>
    </citation>
    <scope>NUCLEOTIDE SEQUENCE [LARGE SCALE GENOMIC DNA]</scope>
    <source>
        <strain evidence="8">SZHN2017</strain>
        <tissue evidence="8">Muscle</tissue>
    </source>
</reference>
<feature type="compositionally biased region" description="Polar residues" evidence="4">
    <location>
        <begin position="784"/>
        <end position="797"/>
    </location>
</feature>
<dbReference type="Proteomes" id="UP000245119">
    <property type="component" value="Linkage Group LG2"/>
</dbReference>
<dbReference type="AlphaFoldDB" id="A0A2T7PSA0"/>
<dbReference type="InterPro" id="IPR036116">
    <property type="entry name" value="FN3_sf"/>
</dbReference>
<accession>A0A2T7PSA0</accession>
<name>A0A2T7PSA0_POMCA</name>
<evidence type="ECO:0000256" key="1">
    <source>
        <dbReference type="ARBA" id="ARBA00022737"/>
    </source>
</evidence>
<keyword evidence="3" id="KW-0393">Immunoglobulin domain</keyword>
<dbReference type="PROSITE" id="PS50853">
    <property type="entry name" value="FN3"/>
    <property type="match status" value="2"/>
</dbReference>
<sequence>MLEKLTLLTRCSREIRDESEVPQPQLIIVPAQRHVIVEKRSPLLLNCSVQVVKPKDFGPLEFIWRKNGLTLEGKQDRRIEVFANGSLYLRRVVHRKRRANRLSDEGLYECVAGNKNGRVVARRVHVEVAGISRNFTQEPKAFEAFIGGTARFECSIQATPPAVIVWQKDNSQLPSNNDRFIQFPTGALQIQNVQASDAGMYRCMAAQNFNSLQDEVDNIKWKWSRQGTLTVNPSSTRRPIRMLVAPHNTTAMDGQTVMLECLADGNPMPTISWQRADKRPLMDRVRIVGQGSLVIENLKKDSQSLFMYNVDLINTGYYQCVVENPIGQVIALALVEVFFNKDAPQEPVDLTVTPLNSTSLLITWKQVHPVTPILTYVIHAFSLEDTTHPSQKFHHGTLEEQQSFNLTLLQPSTLYSIRVQAYNAKGASKLSEAVEARTEEDEPGPPVNLTYGVVKPGSIRLQWSPPSRPNGIITSYVIFYNVDKDVPDTMWKNLTKTGKQTVAQVDDLDFDRYFFKMSACTKAGLGNPTKVIIVYPDCAPDSCKPGETAEQKLLQLTDRQIGIIVGVSIGVACIIICIVVIVCRHRCLSISSMVDGSRACGEGAPVYHGNGHVPGGYGNGHANGPLASSQFLGLEMTALETMPMLTKLAENEQSDAKGGGDMIVTPSGVRINGFVKTNGQLPNGHLPHGHLDLSGTSEEQHSLIAAMIASANGNYTMDSRDVTLSSSNTNLDPEEDSLNDIDNSDADTDILAMGCDQLLSTVEGDLHAASQMSDTDDLDHKIGGTTQQSEAGAQTGHSRILTDREELAPPVDGGAVRLQDKVPARPLPVCLEVAAPGHNALWGGGSVGGEEDCWQKQGYCQQEQYDQQSTTAAPTTPTCISGNQVCHCHHYIPGGQLPHSTTVRAITTSPPVCPHPNLHPLHHCLCHL</sequence>
<dbReference type="FunFam" id="2.60.40.10:FF:000032">
    <property type="entry name" value="palladin isoform X1"/>
    <property type="match status" value="1"/>
</dbReference>
<protein>
    <submittedName>
        <fullName evidence="8">Uncharacterized protein</fullName>
    </submittedName>
</protein>
<keyword evidence="9" id="KW-1185">Reference proteome</keyword>
<feature type="domain" description="Fibronectin type-III" evidence="7">
    <location>
        <begin position="346"/>
        <end position="441"/>
    </location>
</feature>
<proteinExistence type="predicted"/>
<keyword evidence="2" id="KW-1015">Disulfide bond</keyword>
<dbReference type="InterPro" id="IPR013098">
    <property type="entry name" value="Ig_I-set"/>
</dbReference>